<dbReference type="InterPro" id="IPR050436">
    <property type="entry name" value="IsdA"/>
</dbReference>
<evidence type="ECO:0000313" key="10">
    <source>
        <dbReference type="Proteomes" id="UP000051673"/>
    </source>
</evidence>
<feature type="region of interest" description="Disordered" evidence="5">
    <location>
        <begin position="143"/>
        <end position="208"/>
    </location>
</feature>
<keyword evidence="6" id="KW-0812">Transmembrane</keyword>
<comment type="caution">
    <text evidence="9">The sequence shown here is derived from an EMBL/GenBank/DDBJ whole genome shotgun (WGS) entry which is preliminary data.</text>
</comment>
<evidence type="ECO:0000256" key="2">
    <source>
        <dbReference type="ARBA" id="ARBA00022512"/>
    </source>
</evidence>
<feature type="signal peptide" evidence="7">
    <location>
        <begin position="1"/>
        <end position="28"/>
    </location>
</feature>
<dbReference type="PANTHER" id="PTHR37824:SF1">
    <property type="entry name" value="IRON-REGULATED SURFACE DETERMINANT PROTEIN C"/>
    <property type="match status" value="1"/>
</dbReference>
<feature type="transmembrane region" description="Helical" evidence="6">
    <location>
        <begin position="212"/>
        <end position="233"/>
    </location>
</feature>
<dbReference type="Gene3D" id="2.60.40.1850">
    <property type="match status" value="1"/>
</dbReference>
<dbReference type="SUPFAM" id="SSF158911">
    <property type="entry name" value="NEAT domain-like"/>
    <property type="match status" value="1"/>
</dbReference>
<dbReference type="AlphaFoldDB" id="A0A0R2JF29"/>
<feature type="compositionally biased region" description="Acidic residues" evidence="5">
    <location>
        <begin position="159"/>
        <end position="169"/>
    </location>
</feature>
<proteinExistence type="predicted"/>
<keyword evidence="10" id="KW-1185">Reference proteome</keyword>
<dbReference type="InterPro" id="IPR037250">
    <property type="entry name" value="NEAT_dom_sf"/>
</dbReference>
<dbReference type="InterPro" id="IPR006635">
    <property type="entry name" value="NEAT_dom"/>
</dbReference>
<protein>
    <submittedName>
        <fullName evidence="9">Cell surface protein</fullName>
    </submittedName>
</protein>
<evidence type="ECO:0000256" key="4">
    <source>
        <dbReference type="ARBA" id="ARBA00023088"/>
    </source>
</evidence>
<evidence type="ECO:0000256" key="3">
    <source>
        <dbReference type="ARBA" id="ARBA00022729"/>
    </source>
</evidence>
<evidence type="ECO:0000256" key="5">
    <source>
        <dbReference type="SAM" id="MobiDB-lite"/>
    </source>
</evidence>
<keyword evidence="6" id="KW-0472">Membrane</keyword>
<keyword evidence="2" id="KW-0134">Cell wall</keyword>
<dbReference type="STRING" id="1620.IV67_GL000967"/>
<gene>
    <name evidence="9" type="ORF">IV67_GL000967</name>
</gene>
<dbReference type="PATRIC" id="fig|1620.3.peg.983"/>
<reference evidence="9 10" key="1">
    <citation type="journal article" date="2015" name="Genome Announc.">
        <title>Expanding the biotechnology potential of lactobacilli through comparative genomics of 213 strains and associated genera.</title>
        <authorList>
            <person name="Sun Z."/>
            <person name="Harris H.M."/>
            <person name="McCann A."/>
            <person name="Guo C."/>
            <person name="Argimon S."/>
            <person name="Zhang W."/>
            <person name="Yang X."/>
            <person name="Jeffery I.B."/>
            <person name="Cooney J.C."/>
            <person name="Kagawa T.F."/>
            <person name="Liu W."/>
            <person name="Song Y."/>
            <person name="Salvetti E."/>
            <person name="Wrobel A."/>
            <person name="Rasinkangas P."/>
            <person name="Parkhill J."/>
            <person name="Rea M.C."/>
            <person name="O'Sullivan O."/>
            <person name="Ritari J."/>
            <person name="Douillard F.P."/>
            <person name="Paul Ross R."/>
            <person name="Yang R."/>
            <person name="Briner A.E."/>
            <person name="Felis G.E."/>
            <person name="de Vos W.M."/>
            <person name="Barrangou R."/>
            <person name="Klaenhammer T.R."/>
            <person name="Caufield P.W."/>
            <person name="Cui Y."/>
            <person name="Zhang H."/>
            <person name="O'Toole P.W."/>
        </authorList>
    </citation>
    <scope>NUCLEOTIDE SEQUENCE [LARGE SCALE GENOMIC DNA]</scope>
    <source>
        <strain evidence="9 10">DSM 20014</strain>
    </source>
</reference>
<evidence type="ECO:0000259" key="8">
    <source>
        <dbReference type="PROSITE" id="PS50978"/>
    </source>
</evidence>
<keyword evidence="4" id="KW-0572">Peptidoglycan-anchor</keyword>
<dbReference type="PROSITE" id="PS50978">
    <property type="entry name" value="NEAT"/>
    <property type="match status" value="1"/>
</dbReference>
<evidence type="ECO:0000256" key="6">
    <source>
        <dbReference type="SAM" id="Phobius"/>
    </source>
</evidence>
<keyword evidence="3 7" id="KW-0732">Signal</keyword>
<dbReference type="OrthoDB" id="2329522at2"/>
<evidence type="ECO:0000256" key="1">
    <source>
        <dbReference type="ARBA" id="ARBA00004168"/>
    </source>
</evidence>
<name>A0A0R2JF29_9LACO</name>
<feature type="compositionally biased region" description="Low complexity" evidence="5">
    <location>
        <begin position="176"/>
        <end position="195"/>
    </location>
</feature>
<accession>A0A0R2JF29</accession>
<dbReference type="RefSeq" id="WP_057788692.1">
    <property type="nucleotide sequence ID" value="NZ_JQCD01000031.1"/>
</dbReference>
<dbReference type="PANTHER" id="PTHR37824">
    <property type="entry name" value="IRON-REGULATED SURFACE DETERMINANT PROTEIN C"/>
    <property type="match status" value="1"/>
</dbReference>
<dbReference type="CDD" id="cd06920">
    <property type="entry name" value="NEAT"/>
    <property type="match status" value="1"/>
</dbReference>
<keyword evidence="6" id="KW-1133">Transmembrane helix</keyword>
<evidence type="ECO:0000256" key="7">
    <source>
        <dbReference type="SAM" id="SignalP"/>
    </source>
</evidence>
<dbReference type="Proteomes" id="UP000051673">
    <property type="component" value="Unassembled WGS sequence"/>
</dbReference>
<dbReference type="Pfam" id="PF05031">
    <property type="entry name" value="NEAT"/>
    <property type="match status" value="1"/>
</dbReference>
<sequence>MYFNKKYLVVLFLSSLFMLVAWTPNVHADNYTVPLAVLKDGTGQTSYAASYFSNSANVVDNGDGTYVVTSTITTDKKLGNFPVQILSIDGGGANVSQVDNGDSQTVTYSYQTNDLTERHNAVIKVDVDNIDYHHTYNVGLQLDASSIPAPDAEKSSSESSEDNQNEADDADKNDQSEAASSDTQSSDSASVAAASKNTENNANTKDDSLKQIGMVIGTGLGLGVVGAIGTIWFKSRKK</sequence>
<feature type="domain" description="NEAT" evidence="8">
    <location>
        <begin position="26"/>
        <end position="150"/>
    </location>
</feature>
<evidence type="ECO:0000313" key="9">
    <source>
        <dbReference type="EMBL" id="KRN75921.1"/>
    </source>
</evidence>
<organism evidence="9 10">
    <name type="scientific">Weissella minor</name>
    <dbReference type="NCBI Taxonomy" id="1620"/>
    <lineage>
        <taxon>Bacteria</taxon>
        <taxon>Bacillati</taxon>
        <taxon>Bacillota</taxon>
        <taxon>Bacilli</taxon>
        <taxon>Lactobacillales</taxon>
        <taxon>Lactobacillaceae</taxon>
        <taxon>Weissella</taxon>
    </lineage>
</organism>
<keyword evidence="2" id="KW-0964">Secreted</keyword>
<feature type="chain" id="PRO_5006418905" evidence="7">
    <location>
        <begin position="29"/>
        <end position="238"/>
    </location>
</feature>
<comment type="subcellular location">
    <subcellularLocation>
        <location evidence="1">Secreted</location>
        <location evidence="1">Cell wall</location>
        <topology evidence="1">Peptidoglycan-anchor</topology>
    </subcellularLocation>
</comment>
<dbReference type="EMBL" id="JQCD01000031">
    <property type="protein sequence ID" value="KRN75921.1"/>
    <property type="molecule type" value="Genomic_DNA"/>
</dbReference>
<dbReference type="SMART" id="SM00725">
    <property type="entry name" value="NEAT"/>
    <property type="match status" value="1"/>
</dbReference>